<dbReference type="SMART" id="SM00448">
    <property type="entry name" value="REC"/>
    <property type="match status" value="1"/>
</dbReference>
<feature type="active site" evidence="3">
    <location>
        <position position="294"/>
    </location>
</feature>
<keyword evidence="1 3" id="KW-0378">Hydrolase</keyword>
<dbReference type="Pfam" id="PF00072">
    <property type="entry name" value="Response_reg"/>
    <property type="match status" value="1"/>
</dbReference>
<name>A0A161ZW49_9BACI</name>
<protein>
    <recommendedName>
        <fullName evidence="3">Protein-glutamate methylesterase/protein-glutamine glutaminase</fullName>
        <ecNumber evidence="3">3.1.1.61</ecNumber>
        <ecNumber evidence="3">3.5.1.44</ecNumber>
    </recommendedName>
</protein>
<evidence type="ECO:0000256" key="2">
    <source>
        <dbReference type="ARBA" id="ARBA00048267"/>
    </source>
</evidence>
<accession>A0A161ZW49</accession>
<dbReference type="Gene3D" id="3.40.50.2300">
    <property type="match status" value="1"/>
</dbReference>
<dbReference type="OrthoDB" id="9793421at2"/>
<comment type="domain">
    <text evidence="3">Contains a C-terminal catalytic domain, and an N-terminal region which modulates catalytic activity.</text>
</comment>
<dbReference type="PANTHER" id="PTHR42872:SF3">
    <property type="entry name" value="PROTEIN-GLUTAMATE METHYLESTERASE_PROTEIN-GLUTAMINE GLUTAMINASE 1"/>
    <property type="match status" value="1"/>
</dbReference>
<dbReference type="InterPro" id="IPR000673">
    <property type="entry name" value="Sig_transdc_resp-reg_Me-estase"/>
</dbReference>
<organism evidence="4 5">
    <name type="scientific">Aeribacillus pallidus</name>
    <dbReference type="NCBI Taxonomy" id="33936"/>
    <lineage>
        <taxon>Bacteria</taxon>
        <taxon>Bacillati</taxon>
        <taxon>Bacillota</taxon>
        <taxon>Bacilli</taxon>
        <taxon>Bacillales</taxon>
        <taxon>Bacillaceae</taxon>
        <taxon>Aeribacillus</taxon>
    </lineage>
</organism>
<dbReference type="EC" id="3.1.1.61" evidence="3"/>
<dbReference type="EC" id="3.5.1.44" evidence="3"/>
<dbReference type="Pfam" id="PF01339">
    <property type="entry name" value="CheB_methylest"/>
    <property type="match status" value="1"/>
</dbReference>
<feature type="modified residue" description="4-aspartylphosphate" evidence="3">
    <location>
        <position position="56"/>
    </location>
</feature>
<comment type="PTM">
    <text evidence="3">Phosphorylated by CheA. Phosphorylation of the N-terminal regulatory domain activates the methylesterase activity.</text>
</comment>
<comment type="similarity">
    <text evidence="3">Belongs to the CheB family.</text>
</comment>
<feature type="active site" evidence="3">
    <location>
        <position position="171"/>
    </location>
</feature>
<keyword evidence="5" id="KW-1185">Reference proteome</keyword>
<dbReference type="GO" id="GO:0008984">
    <property type="term" value="F:protein-glutamate methylesterase activity"/>
    <property type="evidence" value="ECO:0007669"/>
    <property type="project" value="UniProtKB-UniRule"/>
</dbReference>
<gene>
    <name evidence="3" type="primary">cheB</name>
    <name evidence="4" type="ORF">AZI98_02310</name>
</gene>
<proteinExistence type="inferred from homology"/>
<dbReference type="HAMAP" id="MF_00099">
    <property type="entry name" value="CheB_chemtxs"/>
    <property type="match status" value="1"/>
</dbReference>
<accession>A0A164BYN7</accession>
<comment type="function">
    <text evidence="3">Involved in chemotaxis. Part of a chemotaxis signal transduction system that modulates chemotaxis in response to various stimuli. Catalyzes the demethylation of specific methylglutamate residues introduced into the chemoreceptors (methyl-accepting chemotaxis proteins or MCP) by CheR. Also mediates the irreversible deamidation of specific glutamine residues to glutamic acid.</text>
</comment>
<dbReference type="InterPro" id="IPR008248">
    <property type="entry name" value="CheB-like"/>
</dbReference>
<dbReference type="PROSITE" id="PS50122">
    <property type="entry name" value="CHEB"/>
    <property type="match status" value="1"/>
</dbReference>
<dbReference type="STRING" id="33936.AZI98_02310"/>
<dbReference type="GeneID" id="301126434"/>
<evidence type="ECO:0000256" key="3">
    <source>
        <dbReference type="HAMAP-Rule" id="MF_00099"/>
    </source>
</evidence>
<dbReference type="SUPFAM" id="SSF52738">
    <property type="entry name" value="Methylesterase CheB, C-terminal domain"/>
    <property type="match status" value="1"/>
</dbReference>
<dbReference type="InterPro" id="IPR001789">
    <property type="entry name" value="Sig_transdc_resp-reg_receiver"/>
</dbReference>
<keyword evidence="3" id="KW-0145">Chemotaxis</keyword>
<evidence type="ECO:0000313" key="5">
    <source>
        <dbReference type="Proteomes" id="UP000076476"/>
    </source>
</evidence>
<dbReference type="AlphaFoldDB" id="A0A161ZW49"/>
<dbReference type="GO" id="GO:0000156">
    <property type="term" value="F:phosphorelay response regulator activity"/>
    <property type="evidence" value="ECO:0007669"/>
    <property type="project" value="InterPro"/>
</dbReference>
<comment type="caution">
    <text evidence="4">The sequence shown here is derived from an EMBL/GenBank/DDBJ whole genome shotgun (WGS) entry which is preliminary data.</text>
</comment>
<comment type="catalytic activity">
    <reaction evidence="3">
        <text>L-glutaminyl-[protein] + H2O = L-glutamyl-[protein] + NH4(+)</text>
        <dbReference type="Rhea" id="RHEA:16441"/>
        <dbReference type="Rhea" id="RHEA-COMP:10207"/>
        <dbReference type="Rhea" id="RHEA-COMP:10208"/>
        <dbReference type="ChEBI" id="CHEBI:15377"/>
        <dbReference type="ChEBI" id="CHEBI:28938"/>
        <dbReference type="ChEBI" id="CHEBI:29973"/>
        <dbReference type="ChEBI" id="CHEBI:30011"/>
        <dbReference type="EC" id="3.5.1.44"/>
    </reaction>
</comment>
<keyword evidence="3" id="KW-0963">Cytoplasm</keyword>
<dbReference type="SUPFAM" id="SSF52172">
    <property type="entry name" value="CheY-like"/>
    <property type="match status" value="1"/>
</dbReference>
<dbReference type="CDD" id="cd16432">
    <property type="entry name" value="CheB_Rec"/>
    <property type="match status" value="1"/>
</dbReference>
<dbReference type="PIRSF" id="PIRSF000876">
    <property type="entry name" value="RR_chemtxs_CheB"/>
    <property type="match status" value="1"/>
</dbReference>
<dbReference type="RefSeq" id="WP_063386683.1">
    <property type="nucleotide sequence ID" value="NZ_LVHY01000001.1"/>
</dbReference>
<dbReference type="PANTHER" id="PTHR42872">
    <property type="entry name" value="PROTEIN-GLUTAMATE METHYLESTERASE/PROTEIN-GLUTAMINE GLUTAMINASE"/>
    <property type="match status" value="1"/>
</dbReference>
<dbReference type="EMBL" id="LWBR01000007">
    <property type="protein sequence ID" value="KZN97617.1"/>
    <property type="molecule type" value="Genomic_DNA"/>
</dbReference>
<evidence type="ECO:0000313" key="4">
    <source>
        <dbReference type="EMBL" id="KZN97617.1"/>
    </source>
</evidence>
<feature type="active site" evidence="3">
    <location>
        <position position="198"/>
    </location>
</feature>
<dbReference type="GO" id="GO:0006935">
    <property type="term" value="P:chemotaxis"/>
    <property type="evidence" value="ECO:0007669"/>
    <property type="project" value="UniProtKB-UniRule"/>
</dbReference>
<dbReference type="PROSITE" id="PS50110">
    <property type="entry name" value="RESPONSE_REGULATORY"/>
    <property type="match status" value="1"/>
</dbReference>
<dbReference type="Proteomes" id="UP000076476">
    <property type="component" value="Unassembled WGS sequence"/>
</dbReference>
<reference evidence="4 5" key="1">
    <citation type="submission" date="2016-04" db="EMBL/GenBank/DDBJ databases">
        <title>Draft genome sequence of Aeribacillus pallidus 8m3 from petroleum reservoir.</title>
        <authorList>
            <person name="Poltaraus A.B."/>
            <person name="Nazina T.N."/>
            <person name="Tourova T.P."/>
            <person name="Malakho S.M."/>
            <person name="Korshunova A.V."/>
            <person name="Sokolova D.S."/>
        </authorList>
    </citation>
    <scope>NUCLEOTIDE SEQUENCE [LARGE SCALE GENOMIC DNA]</scope>
    <source>
        <strain evidence="4 5">8m3</strain>
    </source>
</reference>
<comment type="catalytic activity">
    <reaction evidence="2 3">
        <text>[protein]-L-glutamate 5-O-methyl ester + H2O = L-glutamyl-[protein] + methanol + H(+)</text>
        <dbReference type="Rhea" id="RHEA:23236"/>
        <dbReference type="Rhea" id="RHEA-COMP:10208"/>
        <dbReference type="Rhea" id="RHEA-COMP:10311"/>
        <dbReference type="ChEBI" id="CHEBI:15377"/>
        <dbReference type="ChEBI" id="CHEBI:15378"/>
        <dbReference type="ChEBI" id="CHEBI:17790"/>
        <dbReference type="ChEBI" id="CHEBI:29973"/>
        <dbReference type="ChEBI" id="CHEBI:82795"/>
        <dbReference type="EC" id="3.1.1.61"/>
    </reaction>
</comment>
<dbReference type="GO" id="GO:0050568">
    <property type="term" value="F:protein-glutamine glutaminase activity"/>
    <property type="evidence" value="ECO:0007669"/>
    <property type="project" value="UniProtKB-UniRule"/>
</dbReference>
<dbReference type="NCBIfam" id="NF001965">
    <property type="entry name" value="PRK00742.1"/>
    <property type="match status" value="1"/>
</dbReference>
<comment type="subcellular location">
    <subcellularLocation>
        <location evidence="3">Cytoplasm</location>
    </subcellularLocation>
</comment>
<keyword evidence="3" id="KW-0597">Phosphoprotein</keyword>
<dbReference type="Gene3D" id="3.40.50.180">
    <property type="entry name" value="Methylesterase CheB, C-terminal domain"/>
    <property type="match status" value="1"/>
</dbReference>
<dbReference type="GO" id="GO:0005737">
    <property type="term" value="C:cytoplasm"/>
    <property type="evidence" value="ECO:0007669"/>
    <property type="project" value="UniProtKB-SubCell"/>
</dbReference>
<sequence length="350" mass="38743">MSRVKVLVIDDSAFMRKLISDLLLESPSIDVIGTAKNGKEGIEKIAELDPDVVTLDIEMPVLNGLDTLQIIMDKFPRPVIMLSSSTKEGAENTIKSLAFGAFDFIPKPSGSISLDIFKVKEELIAKVLAAKRAKEKVQMLKKEIDTFPRKEMMKEKSHRQRKKSLIAIGTSTGGPSTLQKIVPCFPKNLNSPIFIVQHMPPGFTKSLAERLNEMSNIEVKEGEHQEIVRNGVAYIAPGGSHMKVIEKQGNLFIELDQSEKKRGHRPSVDVLFESLSNLKYYQTIACILTGMGSDGTKGLKALKERTDATGIAQSEKTSIIFGMPKSAIQANVVDYVEDLMEIPYLIQKLI</sequence>
<dbReference type="InterPro" id="IPR011006">
    <property type="entry name" value="CheY-like_superfamily"/>
</dbReference>
<evidence type="ECO:0000256" key="1">
    <source>
        <dbReference type="ARBA" id="ARBA00022801"/>
    </source>
</evidence>
<dbReference type="CDD" id="cd17541">
    <property type="entry name" value="REC_CheB-like"/>
    <property type="match status" value="1"/>
</dbReference>
<dbReference type="InterPro" id="IPR035909">
    <property type="entry name" value="CheB_C"/>
</dbReference>